<proteinExistence type="predicted"/>
<gene>
    <name evidence="4" type="ORF">HPE56_08985</name>
</gene>
<dbReference type="InterPro" id="IPR007492">
    <property type="entry name" value="LytTR_DNA-bd_dom"/>
</dbReference>
<dbReference type="Gene3D" id="3.40.50.2300">
    <property type="match status" value="1"/>
</dbReference>
<dbReference type="SUPFAM" id="SSF52172">
    <property type="entry name" value="CheY-like"/>
    <property type="match status" value="1"/>
</dbReference>
<feature type="modified residue" description="4-aspartylphosphate" evidence="1">
    <location>
        <position position="53"/>
    </location>
</feature>
<feature type="domain" description="Response regulatory" evidence="2">
    <location>
        <begin position="2"/>
        <end position="113"/>
    </location>
</feature>
<protein>
    <submittedName>
        <fullName evidence="4">Response regulator transcription factor</fullName>
    </submittedName>
</protein>
<dbReference type="InterPro" id="IPR011006">
    <property type="entry name" value="CheY-like_superfamily"/>
</dbReference>
<dbReference type="SMART" id="SM00448">
    <property type="entry name" value="REC"/>
    <property type="match status" value="1"/>
</dbReference>
<evidence type="ECO:0000313" key="5">
    <source>
        <dbReference type="Proteomes" id="UP001166021"/>
    </source>
</evidence>
<sequence length="244" mass="27929">MNCIIIDDEPLAIEVLSGYCKKLGFIEEVGSYTNPLDAISVIKEKQVDLIFCDIEMPQISGLEFISALENRPYFIFTTAYSQYAVEGFELNAADYLVKPIPYHRFIKAVSRVKELMALKEQPIKPMAANVFPSHGETTENQKFIFVKSEHESVKINLDDIQYIQGLKDYLKIHIVDSNKTILTLLSFKELLDKLPPNQFIRVHKSFVVNVNFIRTVQRNRIVIDDIRIPIGDSHKAQFFSSLGI</sequence>
<keyword evidence="1" id="KW-0597">Phosphoprotein</keyword>
<feature type="domain" description="HTH LytTR-type" evidence="3">
    <location>
        <begin position="144"/>
        <end position="218"/>
    </location>
</feature>
<dbReference type="EMBL" id="JABTCF010000004">
    <property type="protein sequence ID" value="MBD0777928.1"/>
    <property type="molecule type" value="Genomic_DNA"/>
</dbReference>
<dbReference type="InterPro" id="IPR001789">
    <property type="entry name" value="Sig_transdc_resp-reg_receiver"/>
</dbReference>
<dbReference type="PANTHER" id="PTHR37299:SF1">
    <property type="entry name" value="STAGE 0 SPORULATION PROTEIN A HOMOLOG"/>
    <property type="match status" value="1"/>
</dbReference>
<evidence type="ECO:0000259" key="2">
    <source>
        <dbReference type="PROSITE" id="PS50110"/>
    </source>
</evidence>
<dbReference type="Proteomes" id="UP001166021">
    <property type="component" value="Unassembled WGS sequence"/>
</dbReference>
<dbReference type="PROSITE" id="PS50930">
    <property type="entry name" value="HTH_LYTTR"/>
    <property type="match status" value="1"/>
</dbReference>
<dbReference type="Pfam" id="PF00072">
    <property type="entry name" value="Response_reg"/>
    <property type="match status" value="1"/>
</dbReference>
<reference evidence="4" key="1">
    <citation type="submission" date="2020-05" db="EMBL/GenBank/DDBJ databases">
        <title>The draft genome sequence of Maribacter sp. ANRC-HE7.</title>
        <authorList>
            <person name="Mu L."/>
        </authorList>
    </citation>
    <scope>NUCLEOTIDE SEQUENCE</scope>
    <source>
        <strain evidence="4">ANRC-HE7</strain>
    </source>
</reference>
<name>A0ABR7UZG5_9FLAO</name>
<dbReference type="Pfam" id="PF04397">
    <property type="entry name" value="LytTR"/>
    <property type="match status" value="1"/>
</dbReference>
<evidence type="ECO:0000313" key="4">
    <source>
        <dbReference type="EMBL" id="MBD0777928.1"/>
    </source>
</evidence>
<dbReference type="PROSITE" id="PS50110">
    <property type="entry name" value="RESPONSE_REGULATORY"/>
    <property type="match status" value="1"/>
</dbReference>
<comment type="caution">
    <text evidence="4">The sequence shown here is derived from an EMBL/GenBank/DDBJ whole genome shotgun (WGS) entry which is preliminary data.</text>
</comment>
<evidence type="ECO:0000259" key="3">
    <source>
        <dbReference type="PROSITE" id="PS50930"/>
    </source>
</evidence>
<dbReference type="Gene3D" id="2.40.50.1020">
    <property type="entry name" value="LytTr DNA-binding domain"/>
    <property type="match status" value="1"/>
</dbReference>
<evidence type="ECO:0000256" key="1">
    <source>
        <dbReference type="PROSITE-ProRule" id="PRU00169"/>
    </source>
</evidence>
<keyword evidence="5" id="KW-1185">Reference proteome</keyword>
<dbReference type="RefSeq" id="WP_188243431.1">
    <property type="nucleotide sequence ID" value="NZ_JABTCF010000004.1"/>
</dbReference>
<accession>A0ABR7UZG5</accession>
<dbReference type="PANTHER" id="PTHR37299">
    <property type="entry name" value="TRANSCRIPTIONAL REGULATOR-RELATED"/>
    <property type="match status" value="1"/>
</dbReference>
<dbReference type="InterPro" id="IPR046947">
    <property type="entry name" value="LytR-like"/>
</dbReference>
<dbReference type="SMART" id="SM00850">
    <property type="entry name" value="LytTR"/>
    <property type="match status" value="1"/>
</dbReference>
<organism evidence="4 5">
    <name type="scientific">Maribacter aquimaris</name>
    <dbReference type="NCBI Taxonomy" id="2737171"/>
    <lineage>
        <taxon>Bacteria</taxon>
        <taxon>Pseudomonadati</taxon>
        <taxon>Bacteroidota</taxon>
        <taxon>Flavobacteriia</taxon>
        <taxon>Flavobacteriales</taxon>
        <taxon>Flavobacteriaceae</taxon>
        <taxon>Maribacter</taxon>
    </lineage>
</organism>